<dbReference type="PANTHER" id="PTHR37823">
    <property type="entry name" value="CYTOCHROME C-553-LIKE"/>
    <property type="match status" value="1"/>
</dbReference>
<dbReference type="InterPro" id="IPR036909">
    <property type="entry name" value="Cyt_c-like_dom_sf"/>
</dbReference>
<dbReference type="AlphaFoldDB" id="E0UQR1"/>
<keyword evidence="4" id="KW-0249">Electron transport</keyword>
<organism evidence="8 9">
    <name type="scientific">Sulfurimonas autotrophica (strain ATCC BAA-671 / DSM 16294 / JCM 11897 / OK10)</name>
    <dbReference type="NCBI Taxonomy" id="563040"/>
    <lineage>
        <taxon>Bacteria</taxon>
        <taxon>Pseudomonadati</taxon>
        <taxon>Campylobacterota</taxon>
        <taxon>Epsilonproteobacteria</taxon>
        <taxon>Campylobacterales</taxon>
        <taxon>Sulfurimonadaceae</taxon>
        <taxon>Sulfurimonas</taxon>
    </lineage>
</organism>
<keyword evidence="9" id="KW-1185">Reference proteome</keyword>
<dbReference type="Gene3D" id="1.10.760.10">
    <property type="entry name" value="Cytochrome c-like domain"/>
    <property type="match status" value="2"/>
</dbReference>
<dbReference type="GO" id="GO:0009055">
    <property type="term" value="F:electron transfer activity"/>
    <property type="evidence" value="ECO:0007669"/>
    <property type="project" value="InterPro"/>
</dbReference>
<dbReference type="RefSeq" id="WP_013327686.1">
    <property type="nucleotide sequence ID" value="NC_014506.1"/>
</dbReference>
<dbReference type="PANTHER" id="PTHR37823:SF4">
    <property type="entry name" value="MENAQUINOL-CYTOCHROME C REDUCTASE CYTOCHROME B_C SUBUNIT"/>
    <property type="match status" value="1"/>
</dbReference>
<dbReference type="STRING" id="563040.Saut_1890"/>
<keyword evidence="3 6" id="KW-0479">Metal-binding</keyword>
<protein>
    <submittedName>
        <fullName evidence="8">Cytochrome c class I</fullName>
    </submittedName>
</protein>
<evidence type="ECO:0000256" key="2">
    <source>
        <dbReference type="ARBA" id="ARBA00022617"/>
    </source>
</evidence>
<accession>E0UQR1</accession>
<dbReference type="GO" id="GO:0020037">
    <property type="term" value="F:heme binding"/>
    <property type="evidence" value="ECO:0007669"/>
    <property type="project" value="InterPro"/>
</dbReference>
<dbReference type="InterPro" id="IPR009056">
    <property type="entry name" value="Cyt_c-like_dom"/>
</dbReference>
<dbReference type="Pfam" id="PF13442">
    <property type="entry name" value="Cytochrome_CBB3"/>
    <property type="match status" value="1"/>
</dbReference>
<dbReference type="PRINTS" id="PR00606">
    <property type="entry name" value="CYTCHROMECID"/>
</dbReference>
<evidence type="ECO:0000259" key="7">
    <source>
        <dbReference type="PROSITE" id="PS51007"/>
    </source>
</evidence>
<evidence type="ECO:0000256" key="1">
    <source>
        <dbReference type="ARBA" id="ARBA00022448"/>
    </source>
</evidence>
<keyword evidence="5 6" id="KW-0408">Iron</keyword>
<evidence type="ECO:0000313" key="9">
    <source>
        <dbReference type="Proteomes" id="UP000007803"/>
    </source>
</evidence>
<reference evidence="9" key="1">
    <citation type="journal article" date="2010" name="Stand. Genomic Sci.">
        <title>Complete genome sequence of Sulfurimonas autotrophica type strain (OK10).</title>
        <authorList>
            <person name="Sikorski J."/>
            <person name="Munk C."/>
            <person name="Lapidus A."/>
            <person name="Djao O."/>
            <person name="Lucas S."/>
            <person name="Glavina Del Rio T."/>
            <person name="Nolan M."/>
            <person name="Tice H."/>
            <person name="Han C."/>
            <person name="Cheng J."/>
            <person name="Tapia R."/>
            <person name="Goodwin L."/>
            <person name="Pitluck S."/>
            <person name="Liolios K."/>
            <person name="Ivanova N."/>
            <person name="Mavromatis K."/>
            <person name="Mikhailova N."/>
            <person name="Pati A."/>
            <person name="Sims D."/>
            <person name="Meincke L."/>
            <person name="Brettin T."/>
            <person name="Detter J."/>
            <person name="Chen A."/>
            <person name="Palaniappan K."/>
            <person name="Land M."/>
            <person name="Hauser L."/>
            <person name="Chang Y."/>
            <person name="Jeffries C."/>
            <person name="Rohde M."/>
            <person name="Lang E."/>
            <person name="Spring S."/>
            <person name="Goker M."/>
            <person name="Woyke T."/>
            <person name="Bristow J."/>
            <person name="Eisen J."/>
            <person name="Markowitz V."/>
            <person name="Hugenholtz P."/>
            <person name="Kyrpides N."/>
            <person name="Klenk H."/>
        </authorList>
    </citation>
    <scope>NUCLEOTIDE SEQUENCE [LARGE SCALE GENOMIC DNA]</scope>
    <source>
        <strain evidence="9">ATCC BAA-671 / DSM 16294 / JCM 11897 / OK10</strain>
    </source>
</reference>
<dbReference type="InterPro" id="IPR051811">
    <property type="entry name" value="Cytochrome_c550/c551-like"/>
</dbReference>
<proteinExistence type="predicted"/>
<comment type="PTM">
    <text evidence="6">Binds 1 heme c group covalently per subunit.</text>
</comment>
<feature type="binding site" description="covalent" evidence="6">
    <location>
        <position position="164"/>
    </location>
    <ligand>
        <name>heme c</name>
        <dbReference type="ChEBI" id="CHEBI:61717"/>
    </ligand>
</feature>
<feature type="binding site" description="covalent" evidence="6">
    <location>
        <position position="160"/>
    </location>
    <ligand>
        <name>heme c</name>
        <dbReference type="ChEBI" id="CHEBI:61717"/>
    </ligand>
</feature>
<feature type="domain" description="Cytochrome c" evidence="7">
    <location>
        <begin position="21"/>
        <end position="130"/>
    </location>
</feature>
<dbReference type="InterPro" id="IPR002324">
    <property type="entry name" value="Cyt_c_ID"/>
</dbReference>
<dbReference type="KEGG" id="sua:Saut_1890"/>
<feature type="domain" description="Cytochrome c" evidence="7">
    <location>
        <begin position="146"/>
        <end position="232"/>
    </location>
</feature>
<dbReference type="OrthoDB" id="5372481at2"/>
<dbReference type="SUPFAM" id="SSF46626">
    <property type="entry name" value="Cytochrome c"/>
    <property type="match status" value="2"/>
</dbReference>
<gene>
    <name evidence="8" type="ordered locus">Saut_1890</name>
</gene>
<evidence type="ECO:0000256" key="3">
    <source>
        <dbReference type="ARBA" id="ARBA00022723"/>
    </source>
</evidence>
<evidence type="ECO:0000256" key="6">
    <source>
        <dbReference type="PIRSR" id="PIRSR602324-1"/>
    </source>
</evidence>
<sequence>MKIILGFVLIFFFAGCEKKHTSNLDGKKLLEEKCSACHNLDLPPKTFTDEKAPPMMAVAFHIKDFIKAGSESDKIPKAIDFVKDYVVNPNASKSFCDKKSLESYGVMPSQKANVTQNELEAIAEYMFEHYTLKNLTKAQAIENRLRKMPAGERLALKYNCLSCHKKEKDVVGPSFAKIAARYSDDVVYLKKSIEDGSAKRWKDYRGAVMPSFRNKISDKELDVLVEWISKMKRIKEI</sequence>
<evidence type="ECO:0000313" key="8">
    <source>
        <dbReference type="EMBL" id="ADN09933.1"/>
    </source>
</evidence>
<dbReference type="EMBL" id="CP002205">
    <property type="protein sequence ID" value="ADN09933.1"/>
    <property type="molecule type" value="Genomic_DNA"/>
</dbReference>
<dbReference type="PROSITE" id="PS51007">
    <property type="entry name" value="CYTC"/>
    <property type="match status" value="2"/>
</dbReference>
<keyword evidence="1" id="KW-0813">Transport</keyword>
<keyword evidence="2 6" id="KW-0349">Heme</keyword>
<dbReference type="GO" id="GO:0005506">
    <property type="term" value="F:iron ion binding"/>
    <property type="evidence" value="ECO:0007669"/>
    <property type="project" value="InterPro"/>
</dbReference>
<evidence type="ECO:0000256" key="4">
    <source>
        <dbReference type="ARBA" id="ARBA00022982"/>
    </source>
</evidence>
<dbReference type="Proteomes" id="UP000007803">
    <property type="component" value="Chromosome"/>
</dbReference>
<evidence type="ECO:0000256" key="5">
    <source>
        <dbReference type="ARBA" id="ARBA00023004"/>
    </source>
</evidence>
<dbReference type="HOGENOM" id="CLU_1170169_0_0_7"/>
<dbReference type="PROSITE" id="PS51257">
    <property type="entry name" value="PROKAR_LIPOPROTEIN"/>
    <property type="match status" value="1"/>
</dbReference>
<dbReference type="eggNOG" id="COG4654">
    <property type="taxonomic scope" value="Bacteria"/>
</dbReference>
<name>E0UQR1_SULAO</name>